<comment type="caution">
    <text evidence="2">The sequence shown here is derived from an EMBL/GenBank/DDBJ whole genome shotgun (WGS) entry which is preliminary data.</text>
</comment>
<dbReference type="OrthoDB" id="9983919at2759"/>
<name>A0A1Y2HTF3_9FUNG</name>
<dbReference type="Proteomes" id="UP000193411">
    <property type="component" value="Unassembled WGS sequence"/>
</dbReference>
<organism evidence="2 4">
    <name type="scientific">Catenaria anguillulae PL171</name>
    <dbReference type="NCBI Taxonomy" id="765915"/>
    <lineage>
        <taxon>Eukaryota</taxon>
        <taxon>Fungi</taxon>
        <taxon>Fungi incertae sedis</taxon>
        <taxon>Blastocladiomycota</taxon>
        <taxon>Blastocladiomycetes</taxon>
        <taxon>Blastocladiales</taxon>
        <taxon>Catenariaceae</taxon>
        <taxon>Catenaria</taxon>
    </lineage>
</organism>
<reference evidence="2 4" key="1">
    <citation type="submission" date="2016-07" db="EMBL/GenBank/DDBJ databases">
        <title>Pervasive Adenine N6-methylation of Active Genes in Fungi.</title>
        <authorList>
            <consortium name="DOE Joint Genome Institute"/>
            <person name="Mondo S.J."/>
            <person name="Dannebaum R.O."/>
            <person name="Kuo R.C."/>
            <person name="Labutti K."/>
            <person name="Haridas S."/>
            <person name="Kuo A."/>
            <person name="Salamov A."/>
            <person name="Ahrendt S.R."/>
            <person name="Lipzen A."/>
            <person name="Sullivan W."/>
            <person name="Andreopoulos W.B."/>
            <person name="Clum A."/>
            <person name="Lindquist E."/>
            <person name="Daum C."/>
            <person name="Ramamoorthy G.K."/>
            <person name="Gryganskyi A."/>
            <person name="Culley D."/>
            <person name="Magnuson J.K."/>
            <person name="James T.Y."/>
            <person name="O'Malley M.A."/>
            <person name="Stajich J.E."/>
            <person name="Spatafora J.W."/>
            <person name="Visel A."/>
            <person name="Grigoriev I.V."/>
        </authorList>
    </citation>
    <scope>NUCLEOTIDE SEQUENCE [LARGE SCALE GENOMIC DNA]</scope>
    <source>
        <strain evidence="2 4">PL171</strain>
    </source>
</reference>
<dbReference type="EMBL" id="MCFL01000011">
    <property type="protein sequence ID" value="ORZ37877.1"/>
    <property type="molecule type" value="Genomic_DNA"/>
</dbReference>
<sequence>MQSLSSNATDRPLDVLIKLDHESLWNLYDRYLAAATVNPQEQQAIANELVREISVHSHAEETTVYGVIEAEEGSAVAEGLRNDHQRVGI</sequence>
<dbReference type="Pfam" id="PF01814">
    <property type="entry name" value="Hemerythrin"/>
    <property type="match status" value="1"/>
</dbReference>
<evidence type="ECO:0000313" key="4">
    <source>
        <dbReference type="Proteomes" id="UP000193411"/>
    </source>
</evidence>
<dbReference type="AlphaFoldDB" id="A0A1Y2HTF3"/>
<dbReference type="InterPro" id="IPR012312">
    <property type="entry name" value="Hemerythrin-like"/>
</dbReference>
<accession>A0A1Y2HTF3</accession>
<protein>
    <recommendedName>
        <fullName evidence="1">Hemerythrin-like domain-containing protein</fullName>
    </recommendedName>
</protein>
<evidence type="ECO:0000259" key="1">
    <source>
        <dbReference type="Pfam" id="PF01814"/>
    </source>
</evidence>
<proteinExistence type="predicted"/>
<keyword evidence="4" id="KW-1185">Reference proteome</keyword>
<evidence type="ECO:0000313" key="3">
    <source>
        <dbReference type="EMBL" id="ORZ37881.1"/>
    </source>
</evidence>
<feature type="domain" description="Hemerythrin-like" evidence="1">
    <location>
        <begin position="16"/>
        <end position="87"/>
    </location>
</feature>
<dbReference type="PANTHER" id="PTHR35585">
    <property type="entry name" value="HHE DOMAIN PROTEIN (AFU_ORTHOLOGUE AFUA_4G00730)"/>
    <property type="match status" value="1"/>
</dbReference>
<dbReference type="PANTHER" id="PTHR35585:SF1">
    <property type="entry name" value="HHE DOMAIN PROTEIN (AFU_ORTHOLOGUE AFUA_4G00730)"/>
    <property type="match status" value="1"/>
</dbReference>
<gene>
    <name evidence="3" type="ORF">BCR44DRAFT_1430136</name>
    <name evidence="2" type="ORF">BCR44DRAFT_45718</name>
</gene>
<evidence type="ECO:0000313" key="2">
    <source>
        <dbReference type="EMBL" id="ORZ37877.1"/>
    </source>
</evidence>
<dbReference type="EMBL" id="MCFL01000011">
    <property type="protein sequence ID" value="ORZ37881.1"/>
    <property type="molecule type" value="Genomic_DNA"/>
</dbReference>